<dbReference type="Pfam" id="PF00293">
    <property type="entry name" value="NUDIX"/>
    <property type="match status" value="1"/>
</dbReference>
<gene>
    <name evidence="9" type="ORF">GCM10009416_28680</name>
</gene>
<dbReference type="GO" id="GO:0016787">
    <property type="term" value="F:hydrolase activity"/>
    <property type="evidence" value="ECO:0007669"/>
    <property type="project" value="UniProtKB-KW"/>
</dbReference>
<dbReference type="RefSeq" id="WP_343896014.1">
    <property type="nucleotide sequence ID" value="NZ_BAAAFZ010000045.1"/>
</dbReference>
<evidence type="ECO:0000256" key="7">
    <source>
        <dbReference type="ARBA" id="ARBA00032272"/>
    </source>
</evidence>
<feature type="domain" description="Nudix hydrolase" evidence="8">
    <location>
        <begin position="42"/>
        <end position="171"/>
    </location>
</feature>
<keyword evidence="5 9" id="KW-0378">Hydrolase</keyword>
<evidence type="ECO:0000256" key="5">
    <source>
        <dbReference type="ARBA" id="ARBA00022801"/>
    </source>
</evidence>
<comment type="similarity">
    <text evidence="3">Belongs to the Nudix hydrolase family. NudK subfamily.</text>
</comment>
<comment type="catalytic activity">
    <reaction evidence="1">
        <text>GDP-alpha-D-mannose + H2O = alpha-D-mannose 1-phosphate + GMP + 2 H(+)</text>
        <dbReference type="Rhea" id="RHEA:27978"/>
        <dbReference type="ChEBI" id="CHEBI:15377"/>
        <dbReference type="ChEBI" id="CHEBI:15378"/>
        <dbReference type="ChEBI" id="CHEBI:57527"/>
        <dbReference type="ChEBI" id="CHEBI:58115"/>
        <dbReference type="ChEBI" id="CHEBI:58409"/>
    </reaction>
</comment>
<dbReference type="InterPro" id="IPR000086">
    <property type="entry name" value="NUDIX_hydrolase_dom"/>
</dbReference>
<dbReference type="InterPro" id="IPR015797">
    <property type="entry name" value="NUDIX_hydrolase-like_dom_sf"/>
</dbReference>
<dbReference type="PANTHER" id="PTHR11839">
    <property type="entry name" value="UDP/ADP-SUGAR PYROPHOSPHATASE"/>
    <property type="match status" value="1"/>
</dbReference>
<evidence type="ECO:0000256" key="2">
    <source>
        <dbReference type="ARBA" id="ARBA00001946"/>
    </source>
</evidence>
<comment type="caution">
    <text evidence="9">The sequence shown here is derived from an EMBL/GenBank/DDBJ whole genome shotgun (WGS) entry which is preliminary data.</text>
</comment>
<dbReference type="Proteomes" id="UP001501588">
    <property type="component" value="Unassembled WGS sequence"/>
</dbReference>
<dbReference type="PANTHER" id="PTHR11839:SF18">
    <property type="entry name" value="NUDIX HYDROLASE DOMAIN-CONTAINING PROTEIN"/>
    <property type="match status" value="1"/>
</dbReference>
<evidence type="ECO:0000259" key="8">
    <source>
        <dbReference type="PROSITE" id="PS51462"/>
    </source>
</evidence>
<reference evidence="10" key="1">
    <citation type="journal article" date="2019" name="Int. J. Syst. Evol. Microbiol.">
        <title>The Global Catalogue of Microorganisms (GCM) 10K type strain sequencing project: providing services to taxonomists for standard genome sequencing and annotation.</title>
        <authorList>
            <consortium name="The Broad Institute Genomics Platform"/>
            <consortium name="The Broad Institute Genome Sequencing Center for Infectious Disease"/>
            <person name="Wu L."/>
            <person name="Ma J."/>
        </authorList>
    </citation>
    <scope>NUCLEOTIDE SEQUENCE [LARGE SCALE GENOMIC DNA]</scope>
    <source>
        <strain evidence="10">JCM 9933</strain>
    </source>
</reference>
<accession>A0ABP3QEK9</accession>
<dbReference type="PRINTS" id="PR00502">
    <property type="entry name" value="NUDIXFAMILY"/>
</dbReference>
<evidence type="ECO:0000256" key="3">
    <source>
        <dbReference type="ARBA" id="ARBA00007275"/>
    </source>
</evidence>
<proteinExistence type="inferred from homology"/>
<name>A0ABP3QEK9_9PROT</name>
<dbReference type="PROSITE" id="PS51462">
    <property type="entry name" value="NUDIX"/>
    <property type="match status" value="1"/>
</dbReference>
<evidence type="ECO:0000256" key="1">
    <source>
        <dbReference type="ARBA" id="ARBA00000847"/>
    </source>
</evidence>
<protein>
    <recommendedName>
        <fullName evidence="4">GDP-mannose pyrophosphatase</fullName>
    </recommendedName>
    <alternativeName>
        <fullName evidence="6">GDP-mannose hydrolase</fullName>
    </alternativeName>
    <alternativeName>
        <fullName evidence="7">GDPMK</fullName>
    </alternativeName>
</protein>
<dbReference type="CDD" id="cd24161">
    <property type="entry name" value="NUDIX_ADPRase_Ndx2"/>
    <property type="match status" value="1"/>
</dbReference>
<evidence type="ECO:0000256" key="4">
    <source>
        <dbReference type="ARBA" id="ARBA00016377"/>
    </source>
</evidence>
<comment type="cofactor">
    <cofactor evidence="2">
        <name>Mg(2+)</name>
        <dbReference type="ChEBI" id="CHEBI:18420"/>
    </cofactor>
</comment>
<evidence type="ECO:0000313" key="10">
    <source>
        <dbReference type="Proteomes" id="UP001501588"/>
    </source>
</evidence>
<dbReference type="SUPFAM" id="SSF55811">
    <property type="entry name" value="Nudix"/>
    <property type="match status" value="1"/>
</dbReference>
<dbReference type="InterPro" id="IPR020476">
    <property type="entry name" value="Nudix_hydrolase"/>
</dbReference>
<evidence type="ECO:0000313" key="9">
    <source>
        <dbReference type="EMBL" id="GAA0588529.1"/>
    </source>
</evidence>
<dbReference type="Gene3D" id="3.90.79.10">
    <property type="entry name" value="Nucleoside Triphosphate Pyrophosphohydrolase"/>
    <property type="match status" value="1"/>
</dbReference>
<sequence>MAGHYEITTTSSRVAYENRWMRVREDRIAYADGTPGLYGVVEKRDFVLVVARDGDRMHLVEQYRYPIRARQWEFPQGLMEAGETDHTACARRELREETGLDAASLVEAGELFLAAGFCTQPFRVFLATGLSPAEGVRDPEEQGMATRAFAIAEFEAMLRDGTMRDGVSVAAFGLLRARGML</sequence>
<keyword evidence="10" id="KW-1185">Reference proteome</keyword>
<evidence type="ECO:0000256" key="6">
    <source>
        <dbReference type="ARBA" id="ARBA00032162"/>
    </source>
</evidence>
<organism evidence="9 10">
    <name type="scientific">Craurococcus roseus</name>
    <dbReference type="NCBI Taxonomy" id="77585"/>
    <lineage>
        <taxon>Bacteria</taxon>
        <taxon>Pseudomonadati</taxon>
        <taxon>Pseudomonadota</taxon>
        <taxon>Alphaproteobacteria</taxon>
        <taxon>Acetobacterales</taxon>
        <taxon>Acetobacteraceae</taxon>
        <taxon>Craurococcus</taxon>
    </lineage>
</organism>
<dbReference type="EMBL" id="BAAAFZ010000045">
    <property type="protein sequence ID" value="GAA0588529.1"/>
    <property type="molecule type" value="Genomic_DNA"/>
</dbReference>